<feature type="chain" id="PRO_5046826096" evidence="5">
    <location>
        <begin position="21"/>
        <end position="335"/>
    </location>
</feature>
<dbReference type="Gene3D" id="2.50.20.10">
    <property type="entry name" value="Lipoprotein localisation LolA/LolB/LppX"/>
    <property type="match status" value="1"/>
</dbReference>
<dbReference type="PIRSF" id="PIRSF005427">
    <property type="entry name" value="RseB"/>
    <property type="match status" value="1"/>
</dbReference>
<dbReference type="RefSeq" id="WP_302724360.1">
    <property type="nucleotide sequence ID" value="NZ_JAULRU010000797.1"/>
</dbReference>
<evidence type="ECO:0000256" key="2">
    <source>
        <dbReference type="ARBA" id="ARBA00008150"/>
    </source>
</evidence>
<dbReference type="InterPro" id="IPR033434">
    <property type="entry name" value="MucB/RseB_N"/>
</dbReference>
<feature type="domain" description="MucB/RseB C-terminal" evidence="7">
    <location>
        <begin position="232"/>
        <end position="326"/>
    </location>
</feature>
<evidence type="ECO:0000256" key="1">
    <source>
        <dbReference type="ARBA" id="ARBA00004418"/>
    </source>
</evidence>
<dbReference type="EMBL" id="JAXAFO010000001">
    <property type="protein sequence ID" value="MDX6847756.1"/>
    <property type="molecule type" value="Genomic_DNA"/>
</dbReference>
<dbReference type="InterPro" id="IPR005588">
    <property type="entry name" value="MucB_RseB"/>
</dbReference>
<evidence type="ECO:0000256" key="5">
    <source>
        <dbReference type="SAM" id="SignalP"/>
    </source>
</evidence>
<keyword evidence="3 5" id="KW-0732">Signal</keyword>
<evidence type="ECO:0000256" key="4">
    <source>
        <dbReference type="ARBA" id="ARBA00022764"/>
    </source>
</evidence>
<sequence>MIRLAGALMLMALSISAVQAQSTPPSNALSDPSAPSDEAAIRSVSELLVKMSEHRRLLNYQGTFTHQDMIGTESFRLQHWVSEGTEYQRLYYLQGPEREALISKGLDCRMMGEQLIANRADQLATEFSRLEQFYNFRVLGADRIAGRAATVLHIVPRDAFRFGYLFSVDRETGLVLKSILLDDNQRPVEQFQYVQLEVGLSPETFSDAQGAQISHRITAEDVAKCNPAVDDKPASWHLQWLPDGFAFSGQRQIRDDVDMLMYTDGLSTFSIFLDPVGGEVAIEARAQRGATNFYLGGVRRAGQLYQLTVVGEVPASVAERVGQSVEAVTEPQPTG</sequence>
<feature type="signal peptide" evidence="5">
    <location>
        <begin position="1"/>
        <end position="20"/>
    </location>
</feature>
<feature type="domain" description="MucB/RseB N-terminal" evidence="6">
    <location>
        <begin position="44"/>
        <end position="200"/>
    </location>
</feature>
<dbReference type="Pfam" id="PF03888">
    <property type="entry name" value="MucB_RseB"/>
    <property type="match status" value="1"/>
</dbReference>
<organism evidence="8 9">
    <name type="scientific">Gilvimarinus gilvus</name>
    <dbReference type="NCBI Taxonomy" id="3058038"/>
    <lineage>
        <taxon>Bacteria</taxon>
        <taxon>Pseudomonadati</taxon>
        <taxon>Pseudomonadota</taxon>
        <taxon>Gammaproteobacteria</taxon>
        <taxon>Cellvibrionales</taxon>
        <taxon>Cellvibrionaceae</taxon>
        <taxon>Gilvimarinus</taxon>
    </lineage>
</organism>
<evidence type="ECO:0000313" key="9">
    <source>
        <dbReference type="Proteomes" id="UP001273505"/>
    </source>
</evidence>
<evidence type="ECO:0000259" key="6">
    <source>
        <dbReference type="Pfam" id="PF03888"/>
    </source>
</evidence>
<gene>
    <name evidence="8" type="ORF">SCD92_00200</name>
</gene>
<evidence type="ECO:0000259" key="7">
    <source>
        <dbReference type="Pfam" id="PF17188"/>
    </source>
</evidence>
<dbReference type="InterPro" id="IPR038484">
    <property type="entry name" value="MucB/RseB_C_sf"/>
</dbReference>
<dbReference type="PANTHER" id="PTHR38782:SF1">
    <property type="entry name" value="SIGMA-E FACTOR REGULATORY PROTEIN RSEB"/>
    <property type="match status" value="1"/>
</dbReference>
<reference evidence="8 9" key="1">
    <citation type="submission" date="2023-11" db="EMBL/GenBank/DDBJ databases">
        <title>Gilvimarinus fulvus sp. nov., isolated from the surface of Kelp.</title>
        <authorList>
            <person name="Sun Y.Y."/>
            <person name="Gong Y."/>
            <person name="Du Z.J."/>
        </authorList>
    </citation>
    <scope>NUCLEOTIDE SEQUENCE [LARGE SCALE GENOMIC DNA]</scope>
    <source>
        <strain evidence="8 9">SDUM040013</strain>
    </source>
</reference>
<comment type="subcellular location">
    <subcellularLocation>
        <location evidence="1">Periplasm</location>
    </subcellularLocation>
</comment>
<dbReference type="Proteomes" id="UP001273505">
    <property type="component" value="Unassembled WGS sequence"/>
</dbReference>
<dbReference type="PANTHER" id="PTHR38782">
    <property type="match status" value="1"/>
</dbReference>
<comment type="caution">
    <text evidence="8">The sequence shown here is derived from an EMBL/GenBank/DDBJ whole genome shotgun (WGS) entry which is preliminary data.</text>
</comment>
<comment type="similarity">
    <text evidence="2">Belongs to the RseB family.</text>
</comment>
<name>A0ABU4RS86_9GAMM</name>
<proteinExistence type="inferred from homology"/>
<keyword evidence="9" id="KW-1185">Reference proteome</keyword>
<dbReference type="Gene3D" id="3.30.200.100">
    <property type="entry name" value="MucB/RseB, C-terminal domain"/>
    <property type="match status" value="1"/>
</dbReference>
<keyword evidence="4" id="KW-0574">Periplasm</keyword>
<dbReference type="Pfam" id="PF17188">
    <property type="entry name" value="MucB_RseB_C"/>
    <property type="match status" value="1"/>
</dbReference>
<dbReference type="CDD" id="cd16327">
    <property type="entry name" value="RseB"/>
    <property type="match status" value="1"/>
</dbReference>
<protein>
    <submittedName>
        <fullName evidence="8">MucB/RseB C-terminal domain-containing protein</fullName>
    </submittedName>
</protein>
<evidence type="ECO:0000313" key="8">
    <source>
        <dbReference type="EMBL" id="MDX6847756.1"/>
    </source>
</evidence>
<accession>A0ABU4RS86</accession>
<dbReference type="InterPro" id="IPR033436">
    <property type="entry name" value="MucB/RseB_C"/>
</dbReference>
<evidence type="ECO:0000256" key="3">
    <source>
        <dbReference type="ARBA" id="ARBA00022729"/>
    </source>
</evidence>